<reference evidence="2 3" key="1">
    <citation type="submission" date="2016-10" db="EMBL/GenBank/DDBJ databases">
        <authorList>
            <person name="Varghese N."/>
            <person name="Submissions S."/>
        </authorList>
    </citation>
    <scope>NUCLEOTIDE SEQUENCE [LARGE SCALE GENOMIC DNA]</scope>
    <source>
        <strain evidence="2 3">TC-13</strain>
    </source>
</reference>
<accession>A0A1H9RXE2</accession>
<protein>
    <recommendedName>
        <fullName evidence="4">DUF3888 domain-containing protein</fullName>
    </recommendedName>
</protein>
<evidence type="ECO:0000313" key="3">
    <source>
        <dbReference type="Proteomes" id="UP000199410"/>
    </source>
</evidence>
<evidence type="ECO:0008006" key="4">
    <source>
        <dbReference type="Google" id="ProtNLM"/>
    </source>
</evidence>
<dbReference type="AlphaFoldDB" id="A0A1H9RXE2"/>
<dbReference type="EMBL" id="FOEL01000025">
    <property type="protein sequence ID" value="SER77387.1"/>
    <property type="molecule type" value="Genomic_DNA"/>
</dbReference>
<dbReference type="Pfam" id="PF13027">
    <property type="entry name" value="DUF3888"/>
    <property type="match status" value="1"/>
</dbReference>
<evidence type="ECO:0000313" key="2">
    <source>
        <dbReference type="EMBL" id="SER77387.1"/>
    </source>
</evidence>
<comment type="caution">
    <text evidence="2">The sequence shown here is derived from an EMBL/GenBank/DDBJ whole genome shotgun (WGS) entry which is preliminary data.</text>
</comment>
<dbReference type="InterPro" id="IPR024984">
    <property type="entry name" value="DUF3888"/>
</dbReference>
<feature type="signal peptide" evidence="1">
    <location>
        <begin position="1"/>
        <end position="19"/>
    </location>
</feature>
<dbReference type="Proteomes" id="UP000199410">
    <property type="component" value="Unassembled WGS sequence"/>
</dbReference>
<organism evidence="2 3">
    <name type="scientific">Lysinibacillus fusiformis</name>
    <dbReference type="NCBI Taxonomy" id="28031"/>
    <lineage>
        <taxon>Bacteria</taxon>
        <taxon>Bacillati</taxon>
        <taxon>Bacillota</taxon>
        <taxon>Bacilli</taxon>
        <taxon>Bacillales</taxon>
        <taxon>Bacillaceae</taxon>
        <taxon>Lysinibacillus</taxon>
    </lineage>
</organism>
<evidence type="ECO:0000256" key="1">
    <source>
        <dbReference type="SAM" id="SignalP"/>
    </source>
</evidence>
<proteinExistence type="predicted"/>
<name>A0A1H9RXE2_9BACI</name>
<sequence length="106" mass="12364">MRKVLIVFILSLVLTPSFQHSSAKSTEDSEELRLQDMLMNMLAPYIEKDLTNFYYPKISKEFSPHVTPWKIDVIETRRVNGFRGFILEITFEIEPTDGGHNIPYDL</sequence>
<keyword evidence="1" id="KW-0732">Signal</keyword>
<gene>
    <name evidence="2" type="ORF">SAMN02787113_04553</name>
</gene>
<feature type="chain" id="PRO_5038860934" description="DUF3888 domain-containing protein" evidence="1">
    <location>
        <begin position="20"/>
        <end position="106"/>
    </location>
</feature>